<keyword evidence="9" id="KW-0234">DNA repair</keyword>
<dbReference type="SUPFAM" id="SSF53155">
    <property type="entry name" value="Methylated DNA-protein cysteine methyltransferase domain"/>
    <property type="match status" value="1"/>
</dbReference>
<dbReference type="PROSITE" id="PS01124">
    <property type="entry name" value="HTH_ARAC_FAMILY_2"/>
    <property type="match status" value="1"/>
</dbReference>
<dbReference type="InterPro" id="IPR018060">
    <property type="entry name" value="HTH_AraC"/>
</dbReference>
<comment type="caution">
    <text evidence="12">The sequence shown here is derived from an EMBL/GenBank/DDBJ whole genome shotgun (WGS) entry which is preliminary data.</text>
</comment>
<evidence type="ECO:0000256" key="7">
    <source>
        <dbReference type="ARBA" id="ARBA00023159"/>
    </source>
</evidence>
<dbReference type="InterPro" id="IPR001497">
    <property type="entry name" value="MethylDNA_cys_MeTrfase_AS"/>
</dbReference>
<evidence type="ECO:0000256" key="9">
    <source>
        <dbReference type="ARBA" id="ARBA00023204"/>
    </source>
</evidence>
<keyword evidence="13" id="KW-1185">Reference proteome</keyword>
<dbReference type="Gene3D" id="1.10.10.60">
    <property type="entry name" value="Homeodomain-like"/>
    <property type="match status" value="2"/>
</dbReference>
<accession>A0ABV6G3F5</accession>
<protein>
    <submittedName>
        <fullName evidence="12">Bifunctional DNA-binding transcriptional regulator/O6-methylguanine-DNA methyltransferase Ada</fullName>
        <ecNumber evidence="12">2.1.1.-</ecNumber>
    </submittedName>
</protein>
<dbReference type="InterPro" id="IPR036388">
    <property type="entry name" value="WH-like_DNA-bd_sf"/>
</dbReference>
<dbReference type="Gene3D" id="3.30.160.70">
    <property type="entry name" value="Methylated DNA-protein cysteine methyltransferase domain"/>
    <property type="match status" value="1"/>
</dbReference>
<sequence>MKVSNSRYANEDERWEAILGRDVCADEHFVYAVITTGVYGPPSAVTKLPRRENVRFFDTSQEAENAGYRPSRRASPDRKSIAKKNAERITKVCREIHEAEQVPSLEKLAEWAEMSPFHFHRVFKRETGITPRAYIAATRSLKIRQQLTSGDNSITDAIYDSGFNSNSRFYEASYNTLGMKPKEFRSGGKGQTIKFAVGQCSLGAILVAQSCKGICSILLGPDPQKLILEFQDSFSKAELVGGDENFEKIVANVVGFVESPSTGFNLPLDIQGTVFQEKVWQALREIPYGEKVSYSEIAKRIGSPKAVRAVAKACASNRLAIAIPCHRVVKSNGDISGYRWGVEIKQKLLEREEKR</sequence>
<dbReference type="SUPFAM" id="SSF57884">
    <property type="entry name" value="Ada DNA repair protein, N-terminal domain (N-Ada 10)"/>
    <property type="match status" value="1"/>
</dbReference>
<evidence type="ECO:0000256" key="8">
    <source>
        <dbReference type="ARBA" id="ARBA00023163"/>
    </source>
</evidence>
<dbReference type="RefSeq" id="WP_083920844.1">
    <property type="nucleotide sequence ID" value="NZ_JBHLVX010000035.1"/>
</dbReference>
<dbReference type="InterPro" id="IPR016221">
    <property type="entry name" value="Bifunct_regulatory_prot_Ada"/>
</dbReference>
<evidence type="ECO:0000256" key="3">
    <source>
        <dbReference type="ARBA" id="ARBA00022603"/>
    </source>
</evidence>
<evidence type="ECO:0000256" key="6">
    <source>
        <dbReference type="ARBA" id="ARBA00023015"/>
    </source>
</evidence>
<dbReference type="InterPro" id="IPR035451">
    <property type="entry name" value="Ada-like_dom_sf"/>
</dbReference>
<dbReference type="EC" id="2.1.1.-" evidence="12"/>
<dbReference type="Pfam" id="PF01035">
    <property type="entry name" value="DNA_binding_1"/>
    <property type="match status" value="1"/>
</dbReference>
<evidence type="ECO:0000313" key="12">
    <source>
        <dbReference type="EMBL" id="MFC0268105.1"/>
    </source>
</evidence>
<evidence type="ECO:0000313" key="13">
    <source>
        <dbReference type="Proteomes" id="UP001589814"/>
    </source>
</evidence>
<evidence type="ECO:0000256" key="10">
    <source>
        <dbReference type="ARBA" id="ARBA00049348"/>
    </source>
</evidence>
<comment type="cofactor">
    <cofactor evidence="2">
        <name>Zn(2+)</name>
        <dbReference type="ChEBI" id="CHEBI:29105"/>
    </cofactor>
</comment>
<organism evidence="12 13">
    <name type="scientific">Kushneria aurantia</name>
    <dbReference type="NCBI Taxonomy" id="504092"/>
    <lineage>
        <taxon>Bacteria</taxon>
        <taxon>Pseudomonadati</taxon>
        <taxon>Pseudomonadota</taxon>
        <taxon>Gammaproteobacteria</taxon>
        <taxon>Oceanospirillales</taxon>
        <taxon>Halomonadaceae</taxon>
        <taxon>Kushneria</taxon>
    </lineage>
</organism>
<dbReference type="GO" id="GO:0032259">
    <property type="term" value="P:methylation"/>
    <property type="evidence" value="ECO:0007669"/>
    <property type="project" value="UniProtKB-KW"/>
</dbReference>
<dbReference type="Pfam" id="PF12833">
    <property type="entry name" value="HTH_18"/>
    <property type="match status" value="1"/>
</dbReference>
<keyword evidence="8" id="KW-0804">Transcription</keyword>
<dbReference type="SUPFAM" id="SSF46767">
    <property type="entry name" value="Methylated DNA-protein cysteine methyltransferase, C-terminal domain"/>
    <property type="match status" value="1"/>
</dbReference>
<dbReference type="GO" id="GO:0008168">
    <property type="term" value="F:methyltransferase activity"/>
    <property type="evidence" value="ECO:0007669"/>
    <property type="project" value="UniProtKB-KW"/>
</dbReference>
<dbReference type="GO" id="GO:0003677">
    <property type="term" value="F:DNA binding"/>
    <property type="evidence" value="ECO:0007669"/>
    <property type="project" value="UniProtKB-KW"/>
</dbReference>
<dbReference type="SUPFAM" id="SSF46689">
    <property type="entry name" value="Homeodomain-like"/>
    <property type="match status" value="1"/>
</dbReference>
<dbReference type="InterPro" id="IPR014048">
    <property type="entry name" value="MethylDNA_cys_MeTrfase_DNA-bd"/>
</dbReference>
<keyword evidence="7" id="KW-0010">Activator</keyword>
<proteinExistence type="predicted"/>
<dbReference type="NCBIfam" id="NF011964">
    <property type="entry name" value="PRK15435.1"/>
    <property type="match status" value="1"/>
</dbReference>
<evidence type="ECO:0000256" key="4">
    <source>
        <dbReference type="ARBA" id="ARBA00022679"/>
    </source>
</evidence>
<keyword evidence="4 12" id="KW-0808">Transferase</keyword>
<dbReference type="EMBL" id="JBHLVX010000035">
    <property type="protein sequence ID" value="MFC0268105.1"/>
    <property type="molecule type" value="Genomic_DNA"/>
</dbReference>
<dbReference type="Pfam" id="PF02805">
    <property type="entry name" value="Ada_Zn_binding"/>
    <property type="match status" value="1"/>
</dbReference>
<keyword evidence="3 12" id="KW-0489">Methyltransferase</keyword>
<dbReference type="InterPro" id="IPR036631">
    <property type="entry name" value="MGMT_N_sf"/>
</dbReference>
<evidence type="ECO:0000256" key="5">
    <source>
        <dbReference type="ARBA" id="ARBA00022763"/>
    </source>
</evidence>
<dbReference type="PIRSF" id="PIRSF000409">
    <property type="entry name" value="Ada"/>
    <property type="match status" value="1"/>
</dbReference>
<dbReference type="PANTHER" id="PTHR10815">
    <property type="entry name" value="METHYLATED-DNA--PROTEIN-CYSTEINE METHYLTRANSFERASE"/>
    <property type="match status" value="1"/>
</dbReference>
<gene>
    <name evidence="12" type="primary">ada</name>
    <name evidence="12" type="ORF">ACFFHW_08945</name>
</gene>
<dbReference type="SMART" id="SM00342">
    <property type="entry name" value="HTH_ARAC"/>
    <property type="match status" value="1"/>
</dbReference>
<evidence type="ECO:0000259" key="11">
    <source>
        <dbReference type="PROSITE" id="PS01124"/>
    </source>
</evidence>
<reference evidence="12 13" key="1">
    <citation type="submission" date="2024-09" db="EMBL/GenBank/DDBJ databases">
        <authorList>
            <person name="Sun Q."/>
            <person name="Mori K."/>
        </authorList>
    </citation>
    <scope>NUCLEOTIDE SEQUENCE [LARGE SCALE GENOMIC DNA]</scope>
    <source>
        <strain evidence="12 13">CCM 7415</strain>
    </source>
</reference>
<keyword evidence="12" id="KW-0238">DNA-binding</keyword>
<dbReference type="Gene3D" id="1.10.10.10">
    <property type="entry name" value="Winged helix-like DNA-binding domain superfamily/Winged helix DNA-binding domain"/>
    <property type="match status" value="1"/>
</dbReference>
<evidence type="ECO:0000256" key="1">
    <source>
        <dbReference type="ARBA" id="ARBA00001286"/>
    </source>
</evidence>
<comment type="catalytic activity">
    <reaction evidence="10">
        <text>a 6-O-methyl-2'-deoxyguanosine in DNA + L-cysteinyl-[protein] = S-methyl-L-cysteinyl-[protein] + a 2'-deoxyguanosine in DNA</text>
        <dbReference type="Rhea" id="RHEA:24000"/>
        <dbReference type="Rhea" id="RHEA-COMP:10131"/>
        <dbReference type="Rhea" id="RHEA-COMP:10132"/>
        <dbReference type="Rhea" id="RHEA-COMP:11367"/>
        <dbReference type="Rhea" id="RHEA-COMP:11368"/>
        <dbReference type="ChEBI" id="CHEBI:29950"/>
        <dbReference type="ChEBI" id="CHEBI:82612"/>
        <dbReference type="ChEBI" id="CHEBI:85445"/>
        <dbReference type="ChEBI" id="CHEBI:85448"/>
        <dbReference type="EC" id="2.1.1.63"/>
    </reaction>
</comment>
<dbReference type="InterPro" id="IPR004026">
    <property type="entry name" value="Ada_DNA_repair_Zn-bd"/>
</dbReference>
<dbReference type="CDD" id="cd06445">
    <property type="entry name" value="ATase"/>
    <property type="match status" value="1"/>
</dbReference>
<dbReference type="InterPro" id="IPR009057">
    <property type="entry name" value="Homeodomain-like_sf"/>
</dbReference>
<comment type="catalytic activity">
    <reaction evidence="1">
        <text>a 4-O-methyl-thymidine in DNA + L-cysteinyl-[protein] = a thymidine in DNA + S-methyl-L-cysteinyl-[protein]</text>
        <dbReference type="Rhea" id="RHEA:53428"/>
        <dbReference type="Rhea" id="RHEA-COMP:10131"/>
        <dbReference type="Rhea" id="RHEA-COMP:10132"/>
        <dbReference type="Rhea" id="RHEA-COMP:13555"/>
        <dbReference type="Rhea" id="RHEA-COMP:13556"/>
        <dbReference type="ChEBI" id="CHEBI:29950"/>
        <dbReference type="ChEBI" id="CHEBI:82612"/>
        <dbReference type="ChEBI" id="CHEBI:137386"/>
        <dbReference type="ChEBI" id="CHEBI:137387"/>
        <dbReference type="EC" id="2.1.1.63"/>
    </reaction>
</comment>
<dbReference type="Proteomes" id="UP001589814">
    <property type="component" value="Unassembled WGS sequence"/>
</dbReference>
<evidence type="ECO:0000256" key="2">
    <source>
        <dbReference type="ARBA" id="ARBA00001947"/>
    </source>
</evidence>
<dbReference type="Gene3D" id="3.40.10.10">
    <property type="entry name" value="DNA Methylphosphotriester Repair Domain"/>
    <property type="match status" value="1"/>
</dbReference>
<dbReference type="PROSITE" id="PS00374">
    <property type="entry name" value="MGMT"/>
    <property type="match status" value="1"/>
</dbReference>
<dbReference type="InterPro" id="IPR036217">
    <property type="entry name" value="MethylDNA_cys_MeTrfase_DNAb"/>
</dbReference>
<feature type="domain" description="HTH araC/xylS-type" evidence="11">
    <location>
        <begin position="87"/>
        <end position="187"/>
    </location>
</feature>
<keyword evidence="6" id="KW-0805">Transcription regulation</keyword>
<keyword evidence="5" id="KW-0227">DNA damage</keyword>
<dbReference type="NCBIfam" id="TIGR00589">
    <property type="entry name" value="ogt"/>
    <property type="match status" value="1"/>
</dbReference>
<dbReference type="PANTHER" id="PTHR10815:SF14">
    <property type="entry name" value="BIFUNCTIONAL TRANSCRIPTIONAL ACTIVATOR_DNA REPAIR ENZYME ADA"/>
    <property type="match status" value="1"/>
</dbReference>
<name>A0ABV6G3F5_9GAMM</name>